<gene>
    <name evidence="2" type="ORF">D4764_09G0002410</name>
</gene>
<keyword evidence="3" id="KW-1185">Reference proteome</keyword>
<comment type="caution">
    <text evidence="2">The sequence shown here is derived from an EMBL/GenBank/DDBJ whole genome shotgun (WGS) entry which is preliminary data.</text>
</comment>
<sequence length="135" mass="15359">MLSTSLRNLGPPPYLCTPAVVLPRERVCMAQASVWERSSDAPLGKMRGLITVKLANEQVNYGAKFLYKKCHFSERRSSSRAESLKQAVGEDGVEQEERPRTNRSFPISVSRKVSGFRNSELRSTAFEVERKRLRR</sequence>
<protein>
    <submittedName>
        <fullName evidence="2">Uncharacterized protein</fullName>
    </submittedName>
</protein>
<name>A0A5C6MJA7_9TELE</name>
<dbReference type="AlphaFoldDB" id="A0A5C6MJA7"/>
<reference evidence="2 3" key="1">
    <citation type="submission" date="2019-04" db="EMBL/GenBank/DDBJ databases">
        <title>Chromosome genome assembly for Takifugu flavidus.</title>
        <authorList>
            <person name="Xiao S."/>
        </authorList>
    </citation>
    <scope>NUCLEOTIDE SEQUENCE [LARGE SCALE GENOMIC DNA]</scope>
    <source>
        <strain evidence="2">HTHZ2018</strain>
        <tissue evidence="2">Muscle</tissue>
    </source>
</reference>
<organism evidence="2 3">
    <name type="scientific">Takifugu flavidus</name>
    <name type="common">sansaifugu</name>
    <dbReference type="NCBI Taxonomy" id="433684"/>
    <lineage>
        <taxon>Eukaryota</taxon>
        <taxon>Metazoa</taxon>
        <taxon>Chordata</taxon>
        <taxon>Craniata</taxon>
        <taxon>Vertebrata</taxon>
        <taxon>Euteleostomi</taxon>
        <taxon>Actinopterygii</taxon>
        <taxon>Neopterygii</taxon>
        <taxon>Teleostei</taxon>
        <taxon>Neoteleostei</taxon>
        <taxon>Acanthomorphata</taxon>
        <taxon>Eupercaria</taxon>
        <taxon>Tetraodontiformes</taxon>
        <taxon>Tetradontoidea</taxon>
        <taxon>Tetraodontidae</taxon>
        <taxon>Takifugu</taxon>
    </lineage>
</organism>
<feature type="compositionally biased region" description="Basic and acidic residues" evidence="1">
    <location>
        <begin position="73"/>
        <end position="83"/>
    </location>
</feature>
<evidence type="ECO:0000313" key="3">
    <source>
        <dbReference type="Proteomes" id="UP000324091"/>
    </source>
</evidence>
<accession>A0A5C6MJA7</accession>
<dbReference type="EMBL" id="RHFK02000022">
    <property type="protein sequence ID" value="TWW55192.1"/>
    <property type="molecule type" value="Genomic_DNA"/>
</dbReference>
<evidence type="ECO:0000256" key="1">
    <source>
        <dbReference type="SAM" id="MobiDB-lite"/>
    </source>
</evidence>
<dbReference type="Proteomes" id="UP000324091">
    <property type="component" value="Chromosome 9"/>
</dbReference>
<feature type="region of interest" description="Disordered" evidence="1">
    <location>
        <begin position="73"/>
        <end position="107"/>
    </location>
</feature>
<proteinExistence type="predicted"/>
<evidence type="ECO:0000313" key="2">
    <source>
        <dbReference type="EMBL" id="TWW55192.1"/>
    </source>
</evidence>